<sequence>MRFLLNWITTSLAIAIAVNVVPGIVPFGSAEPWMSFLFVGLCLGIVNAFIKPIVTIVSLPFTLVTLGIFQLFINSFMFELASWLSKNLFGTGIIISSFSAAFLGALAVSVISRILHAIIRD</sequence>
<feature type="transmembrane region" description="Helical" evidence="1">
    <location>
        <begin position="7"/>
        <end position="27"/>
    </location>
</feature>
<dbReference type="HOGENOM" id="CLU_120441_0_1_11"/>
<dbReference type="InterPro" id="IPR007165">
    <property type="entry name" value="Phage_holin_4_2"/>
</dbReference>
<proteinExistence type="predicted"/>
<dbReference type="OrthoDB" id="9810847at2"/>
<keyword evidence="3" id="KW-1185">Reference proteome</keyword>
<keyword evidence="1" id="KW-1133">Transmembrane helix</keyword>
<dbReference type="eggNOG" id="COG1950">
    <property type="taxonomic scope" value="Bacteria"/>
</dbReference>
<reference evidence="3" key="1">
    <citation type="journal article" date="2013" name="Stand. Genomic Sci.">
        <title>Complete genome sequence of Coriobacterium glomerans type strain (PW2(T)) from the midgut of Pyrrhocoris apterus L. (red soldier bug).</title>
        <authorList>
            <person name="Stackebrandt E."/>
            <person name="Zeytun A."/>
            <person name="Lapidus A."/>
            <person name="Nolan M."/>
            <person name="Lucas S."/>
            <person name="Hammon N."/>
            <person name="Deshpande S."/>
            <person name="Cheng J.F."/>
            <person name="Tapia R."/>
            <person name="Goodwin L.A."/>
            <person name="Pitluck S."/>
            <person name="Liolios K."/>
            <person name="Pagani I."/>
            <person name="Ivanova N."/>
            <person name="Mavromatis K."/>
            <person name="Mikhailova N."/>
            <person name="Huntemann M."/>
            <person name="Pati A."/>
            <person name="Chen A."/>
            <person name="Palaniappan K."/>
            <person name="Chang Y.J."/>
            <person name="Land M."/>
            <person name="Hauser L."/>
            <person name="Rohde M."/>
            <person name="Pukall R."/>
            <person name="Goker M."/>
            <person name="Detter J.C."/>
            <person name="Woyke T."/>
            <person name="Bristow J."/>
            <person name="Eisen J.A."/>
            <person name="Markowitz V."/>
            <person name="Hugenholtz P."/>
            <person name="Kyrpides N.C."/>
            <person name="Klenk H.P."/>
        </authorList>
    </citation>
    <scope>NUCLEOTIDE SEQUENCE</scope>
    <source>
        <strain evidence="3">ATCC 49209 / DSM 20642 / JCM 10262 / PW2</strain>
    </source>
</reference>
<protein>
    <recommendedName>
        <fullName evidence="4">Phage holin family protein</fullName>
    </recommendedName>
</protein>
<dbReference type="STRING" id="700015.Corgl_0625"/>
<evidence type="ECO:0000256" key="1">
    <source>
        <dbReference type="SAM" id="Phobius"/>
    </source>
</evidence>
<dbReference type="RefSeq" id="WP_013708482.1">
    <property type="nucleotide sequence ID" value="NC_015389.1"/>
</dbReference>
<dbReference type="AlphaFoldDB" id="F2NBK3"/>
<evidence type="ECO:0008006" key="4">
    <source>
        <dbReference type="Google" id="ProtNLM"/>
    </source>
</evidence>
<feature type="transmembrane region" description="Helical" evidence="1">
    <location>
        <begin position="33"/>
        <end position="50"/>
    </location>
</feature>
<name>F2NBK3_CORGP</name>
<accession>F2NBK3</accession>
<gene>
    <name evidence="2" type="ordered locus">Corgl_0625</name>
</gene>
<dbReference type="PANTHER" id="PTHR37309:SF1">
    <property type="entry name" value="SLR0284 PROTEIN"/>
    <property type="match status" value="1"/>
</dbReference>
<dbReference type="KEGG" id="cgo:Corgl_0625"/>
<evidence type="ECO:0000313" key="2">
    <source>
        <dbReference type="EMBL" id="AEB06739.1"/>
    </source>
</evidence>
<keyword evidence="1" id="KW-0812">Transmembrane</keyword>
<feature type="transmembrane region" description="Helical" evidence="1">
    <location>
        <begin position="57"/>
        <end position="77"/>
    </location>
</feature>
<keyword evidence="1" id="KW-0472">Membrane</keyword>
<dbReference type="Pfam" id="PF04020">
    <property type="entry name" value="Phage_holin_4_2"/>
    <property type="match status" value="1"/>
</dbReference>
<dbReference type="Proteomes" id="UP000006851">
    <property type="component" value="Chromosome"/>
</dbReference>
<evidence type="ECO:0000313" key="3">
    <source>
        <dbReference type="Proteomes" id="UP000006851"/>
    </source>
</evidence>
<dbReference type="EMBL" id="CP002628">
    <property type="protein sequence ID" value="AEB06739.1"/>
    <property type="molecule type" value="Genomic_DNA"/>
</dbReference>
<organism evidence="2 3">
    <name type="scientific">Coriobacterium glomerans (strain ATCC 49209 / DSM 20642 / JCM 10262 / PW2)</name>
    <dbReference type="NCBI Taxonomy" id="700015"/>
    <lineage>
        <taxon>Bacteria</taxon>
        <taxon>Bacillati</taxon>
        <taxon>Actinomycetota</taxon>
        <taxon>Coriobacteriia</taxon>
        <taxon>Coriobacteriales</taxon>
        <taxon>Coriobacteriaceae</taxon>
        <taxon>Coriobacterium</taxon>
    </lineage>
</organism>
<dbReference type="PANTHER" id="PTHR37309">
    <property type="entry name" value="SLR0284 PROTEIN"/>
    <property type="match status" value="1"/>
</dbReference>
<feature type="transmembrane region" description="Helical" evidence="1">
    <location>
        <begin position="89"/>
        <end position="111"/>
    </location>
</feature>